<sequence length="75" mass="8421">MKSIKHLIHPYIFVLKEGAEIEQNRLDYTLVMLKITPAEHFPSPADTSAAPESLSVSSKTLPPPLKRRKKEPVAK</sequence>
<dbReference type="OrthoDB" id="21971at2"/>
<dbReference type="RefSeq" id="WP_098038374.1">
    <property type="nucleotide sequence ID" value="NZ_CWGJ01000012.1"/>
</dbReference>
<evidence type="ECO:0000313" key="2">
    <source>
        <dbReference type="EMBL" id="CRX38516.1"/>
    </source>
</evidence>
<proteinExistence type="predicted"/>
<dbReference type="Proteomes" id="UP000220251">
    <property type="component" value="Unassembled WGS sequence"/>
</dbReference>
<keyword evidence="3" id="KW-1185">Reference proteome</keyword>
<organism evidence="2 3">
    <name type="scientific">Estrella lausannensis</name>
    <dbReference type="NCBI Taxonomy" id="483423"/>
    <lineage>
        <taxon>Bacteria</taxon>
        <taxon>Pseudomonadati</taxon>
        <taxon>Chlamydiota</taxon>
        <taxon>Chlamydiia</taxon>
        <taxon>Parachlamydiales</taxon>
        <taxon>Candidatus Criblamydiaceae</taxon>
        <taxon>Estrella</taxon>
    </lineage>
</organism>
<gene>
    <name evidence="2" type="ORF">ELAC_1174</name>
</gene>
<name>A0A0H5DPL9_9BACT</name>
<feature type="region of interest" description="Disordered" evidence="1">
    <location>
        <begin position="41"/>
        <end position="75"/>
    </location>
</feature>
<accession>A0A0H5DPL9</accession>
<reference evidence="3" key="1">
    <citation type="submission" date="2015-06" db="EMBL/GenBank/DDBJ databases">
        <authorList>
            <person name="Bertelli C."/>
        </authorList>
    </citation>
    <scope>NUCLEOTIDE SEQUENCE [LARGE SCALE GENOMIC DNA]</scope>
    <source>
        <strain evidence="3">CRIB-30</strain>
    </source>
</reference>
<evidence type="ECO:0000313" key="3">
    <source>
        <dbReference type="Proteomes" id="UP000220251"/>
    </source>
</evidence>
<dbReference type="AlphaFoldDB" id="A0A0H5DPL9"/>
<dbReference type="EMBL" id="CWGJ01000012">
    <property type="protein sequence ID" value="CRX38516.1"/>
    <property type="molecule type" value="Genomic_DNA"/>
</dbReference>
<evidence type="ECO:0000256" key="1">
    <source>
        <dbReference type="SAM" id="MobiDB-lite"/>
    </source>
</evidence>
<protein>
    <submittedName>
        <fullName evidence="2">Uncharacterized protein</fullName>
    </submittedName>
</protein>
<feature type="compositionally biased region" description="Basic residues" evidence="1">
    <location>
        <begin position="65"/>
        <end position="75"/>
    </location>
</feature>